<dbReference type="Proteomes" id="UP000649617">
    <property type="component" value="Unassembled WGS sequence"/>
</dbReference>
<proteinExistence type="predicted"/>
<feature type="region of interest" description="Disordered" evidence="2">
    <location>
        <begin position="298"/>
        <end position="375"/>
    </location>
</feature>
<dbReference type="AlphaFoldDB" id="A0A812XUX8"/>
<organism evidence="4 5">
    <name type="scientific">Symbiodinium pilosum</name>
    <name type="common">Dinoflagellate</name>
    <dbReference type="NCBI Taxonomy" id="2952"/>
    <lineage>
        <taxon>Eukaryota</taxon>
        <taxon>Sar</taxon>
        <taxon>Alveolata</taxon>
        <taxon>Dinophyceae</taxon>
        <taxon>Suessiales</taxon>
        <taxon>Symbiodiniaceae</taxon>
        <taxon>Symbiodinium</taxon>
    </lineage>
</organism>
<gene>
    <name evidence="4" type="ORF">SPIL2461_LOCUS21714</name>
</gene>
<accession>A0A812XUX8</accession>
<name>A0A812XUX8_SYMPI</name>
<evidence type="ECO:0000256" key="3">
    <source>
        <dbReference type="SAM" id="SignalP"/>
    </source>
</evidence>
<comment type="caution">
    <text evidence="4">The sequence shown here is derived from an EMBL/GenBank/DDBJ whole genome shotgun (WGS) entry which is preliminary data.</text>
</comment>
<evidence type="ECO:0000256" key="1">
    <source>
        <dbReference type="SAM" id="Coils"/>
    </source>
</evidence>
<feature type="coiled-coil region" evidence="1">
    <location>
        <begin position="85"/>
        <end position="112"/>
    </location>
</feature>
<feature type="signal peptide" evidence="3">
    <location>
        <begin position="1"/>
        <end position="28"/>
    </location>
</feature>
<reference evidence="4" key="1">
    <citation type="submission" date="2021-02" db="EMBL/GenBank/DDBJ databases">
        <authorList>
            <person name="Dougan E. K."/>
            <person name="Rhodes N."/>
            <person name="Thang M."/>
            <person name="Chan C."/>
        </authorList>
    </citation>
    <scope>NUCLEOTIDE SEQUENCE</scope>
</reference>
<evidence type="ECO:0000313" key="4">
    <source>
        <dbReference type="EMBL" id="CAE7750291.1"/>
    </source>
</evidence>
<dbReference type="OrthoDB" id="467999at2759"/>
<protein>
    <submittedName>
        <fullName evidence="4">Uncharacterized protein</fullName>
    </submittedName>
</protein>
<keyword evidence="1" id="KW-0175">Coiled coil</keyword>
<sequence>MGKAVAKRQWCGWLCLSCLLLYLGVGKGNWTENKGGYRKDNKKEDSKVLFPSYNQQQQSNIVVIAEQKHQQSLKGAEDDDVIKEIQRAVNAARKAEQKVAKLQADLQKGQAQWRGYEQALKKAYASERAKFLGDQTKLRQDLTEALAAQTTTRGALRAAAVRQLQDAGTVAAGPDVEMDDAWMALMKDTSFVEETEQNQELDGWLREELERIGSPNTAAAAKAKILAAMKGEPLLSAGDRTFTPLRPTRTGLPSPTKGDPVAGDKPGERTARALFPFGSPPGRARMEELMAVTKATQYKGDSPAISDPYLASPTLPDPKPKPSLADKLMAARATAAQSQKNAGPRHVTADVFIDDDHDHLDVPVPSGSDLDLLDG</sequence>
<feature type="region of interest" description="Disordered" evidence="2">
    <location>
        <begin position="236"/>
        <end position="268"/>
    </location>
</feature>
<dbReference type="EMBL" id="CAJNIZ010046511">
    <property type="protein sequence ID" value="CAE7750291.1"/>
    <property type="molecule type" value="Genomic_DNA"/>
</dbReference>
<keyword evidence="5" id="KW-1185">Reference proteome</keyword>
<keyword evidence="3" id="KW-0732">Signal</keyword>
<evidence type="ECO:0000256" key="2">
    <source>
        <dbReference type="SAM" id="MobiDB-lite"/>
    </source>
</evidence>
<feature type="chain" id="PRO_5032405275" evidence="3">
    <location>
        <begin position="29"/>
        <end position="375"/>
    </location>
</feature>
<evidence type="ECO:0000313" key="5">
    <source>
        <dbReference type="Proteomes" id="UP000649617"/>
    </source>
</evidence>